<protein>
    <recommendedName>
        <fullName evidence="8">Maltose O-acetyltransferase</fullName>
    </recommendedName>
</protein>
<dbReference type="SUPFAM" id="SSF51161">
    <property type="entry name" value="Trimeric LpxA-like enzymes"/>
    <property type="match status" value="1"/>
</dbReference>
<keyword evidence="7" id="KW-1185">Reference proteome</keyword>
<reference evidence="6 7" key="1">
    <citation type="submission" date="2021-05" db="EMBL/GenBank/DDBJ databases">
        <title>Molecular characterization for Shewanella algae harboring chromosomal blaOXA-55-like strains isolated from clinical and environment sample.</title>
        <authorList>
            <person name="Ohama Y."/>
            <person name="Aoki K."/>
            <person name="Harada S."/>
            <person name="Moriya K."/>
            <person name="Ishii Y."/>
            <person name="Tateda K."/>
        </authorList>
    </citation>
    <scope>NUCLEOTIDE SEQUENCE [LARGE SCALE GENOMIC DNA]</scope>
    <source>
        <strain evidence="6 7">LMG 23746</strain>
    </source>
</reference>
<proteinExistence type="inferred from homology"/>
<evidence type="ECO:0000256" key="5">
    <source>
        <dbReference type="SAM" id="MobiDB-lite"/>
    </source>
</evidence>
<evidence type="ECO:0008006" key="8">
    <source>
        <dbReference type="Google" id="ProtNLM"/>
    </source>
</evidence>
<sequence>MADIMRLASPKGKGERSNSHATARHPLDAERRLQGWETAKALYIGERVWIGGGAIILPGVTIANEAVIAAGAVVSKDVAA</sequence>
<dbReference type="InterPro" id="IPR018357">
    <property type="entry name" value="Hexapep_transf_CS"/>
</dbReference>
<accession>A0ABQ4PMG4</accession>
<feature type="region of interest" description="Disordered" evidence="5">
    <location>
        <begin position="1"/>
        <end position="28"/>
    </location>
</feature>
<name>A0ABQ4PMG4_9GAMM</name>
<comment type="caution">
    <text evidence="6">The sequence shown here is derived from an EMBL/GenBank/DDBJ whole genome shotgun (WGS) entry which is preliminary data.</text>
</comment>
<dbReference type="InterPro" id="IPR011004">
    <property type="entry name" value="Trimer_LpxA-like_sf"/>
</dbReference>
<dbReference type="Gene3D" id="2.160.10.10">
    <property type="entry name" value="Hexapeptide repeat proteins"/>
    <property type="match status" value="1"/>
</dbReference>
<keyword evidence="2" id="KW-0808">Transferase</keyword>
<evidence type="ECO:0000313" key="7">
    <source>
        <dbReference type="Proteomes" id="UP000761574"/>
    </source>
</evidence>
<dbReference type="Proteomes" id="UP000761574">
    <property type="component" value="Unassembled WGS sequence"/>
</dbReference>
<dbReference type="InterPro" id="IPR051159">
    <property type="entry name" value="Hexapeptide_acetyltransf"/>
</dbReference>
<gene>
    <name evidence="6" type="ORF">TUM4630_28150</name>
</gene>
<keyword evidence="4" id="KW-0012">Acyltransferase</keyword>
<dbReference type="EMBL" id="BPFB01000038">
    <property type="protein sequence ID" value="GIU49459.1"/>
    <property type="molecule type" value="Genomic_DNA"/>
</dbReference>
<dbReference type="PROSITE" id="PS00101">
    <property type="entry name" value="HEXAPEP_TRANSFERASES"/>
    <property type="match status" value="1"/>
</dbReference>
<organism evidence="6 7">
    <name type="scientific">Shewanella algidipiscicola</name>
    <dbReference type="NCBI Taxonomy" id="614070"/>
    <lineage>
        <taxon>Bacteria</taxon>
        <taxon>Pseudomonadati</taxon>
        <taxon>Pseudomonadota</taxon>
        <taxon>Gammaproteobacteria</taxon>
        <taxon>Alteromonadales</taxon>
        <taxon>Shewanellaceae</taxon>
        <taxon>Shewanella</taxon>
    </lineage>
</organism>
<evidence type="ECO:0000256" key="4">
    <source>
        <dbReference type="ARBA" id="ARBA00023315"/>
    </source>
</evidence>
<dbReference type="Pfam" id="PF00132">
    <property type="entry name" value="Hexapep"/>
    <property type="match status" value="1"/>
</dbReference>
<dbReference type="PANTHER" id="PTHR23416:SF23">
    <property type="entry name" value="ACETYLTRANSFERASE C18B11.09C-RELATED"/>
    <property type="match status" value="1"/>
</dbReference>
<evidence type="ECO:0000256" key="3">
    <source>
        <dbReference type="ARBA" id="ARBA00022737"/>
    </source>
</evidence>
<evidence type="ECO:0000313" key="6">
    <source>
        <dbReference type="EMBL" id="GIU49459.1"/>
    </source>
</evidence>
<keyword evidence="3" id="KW-0677">Repeat</keyword>
<dbReference type="InterPro" id="IPR001451">
    <property type="entry name" value="Hexapep"/>
</dbReference>
<evidence type="ECO:0000256" key="1">
    <source>
        <dbReference type="ARBA" id="ARBA00007274"/>
    </source>
</evidence>
<evidence type="ECO:0000256" key="2">
    <source>
        <dbReference type="ARBA" id="ARBA00022679"/>
    </source>
</evidence>
<comment type="similarity">
    <text evidence="1">Belongs to the transferase hexapeptide repeat family.</text>
</comment>
<dbReference type="PANTHER" id="PTHR23416">
    <property type="entry name" value="SIALIC ACID SYNTHASE-RELATED"/>
    <property type="match status" value="1"/>
</dbReference>